<comment type="subcellular location">
    <subcellularLocation>
        <location evidence="1">Cell envelope</location>
    </subcellularLocation>
</comment>
<dbReference type="EMBL" id="MRDE01000068">
    <property type="protein sequence ID" value="OMH23825.1"/>
    <property type="molecule type" value="Genomic_DNA"/>
</dbReference>
<dbReference type="Gene3D" id="3.40.30.10">
    <property type="entry name" value="Glutaredoxin"/>
    <property type="match status" value="1"/>
</dbReference>
<accession>A0A1R1L8H0</accession>
<proteinExistence type="predicted"/>
<feature type="transmembrane region" description="Helical" evidence="6">
    <location>
        <begin position="12"/>
        <end position="33"/>
    </location>
</feature>
<protein>
    <submittedName>
        <fullName evidence="8">Redoxin</fullName>
    </submittedName>
</protein>
<dbReference type="GO" id="GO:0030313">
    <property type="term" value="C:cell envelope"/>
    <property type="evidence" value="ECO:0007669"/>
    <property type="project" value="UniProtKB-SubCell"/>
</dbReference>
<keyword evidence="2" id="KW-0201">Cytochrome c-type biogenesis</keyword>
<reference evidence="8 9" key="1">
    <citation type="submission" date="2016-12" db="EMBL/GenBank/DDBJ databases">
        <title>Draft genome of Tersicoccus phoenicis 1P05MA.</title>
        <authorList>
            <person name="Nakajima Y."/>
            <person name="Yoshizawa S."/>
            <person name="Nakamura K."/>
            <person name="Ogura Y."/>
            <person name="Hayashi T."/>
            <person name="Kogure K."/>
        </authorList>
    </citation>
    <scope>NUCLEOTIDE SEQUENCE [LARGE SCALE GENOMIC DNA]</scope>
    <source>
        <strain evidence="8 9">1p05MA</strain>
    </source>
</reference>
<evidence type="ECO:0000256" key="3">
    <source>
        <dbReference type="ARBA" id="ARBA00022968"/>
    </source>
</evidence>
<keyword evidence="6" id="KW-1133">Transmembrane helix</keyword>
<keyword evidence="3" id="KW-0735">Signal-anchor</keyword>
<gene>
    <name evidence="8" type="ORF">BKD30_10640</name>
</gene>
<evidence type="ECO:0000256" key="2">
    <source>
        <dbReference type="ARBA" id="ARBA00022748"/>
    </source>
</evidence>
<dbReference type="InterPro" id="IPR036249">
    <property type="entry name" value="Thioredoxin-like_sf"/>
</dbReference>
<dbReference type="InterPro" id="IPR013766">
    <property type="entry name" value="Thioredoxin_domain"/>
</dbReference>
<sequence>MTTVRRPRRRRWLFWGSTLVIVMAVGLGAVFGARLNQDPTLVDTPLIGEPVPSRTLPYLERDKSVSLSDLRGQIVVVNFWASWCVACREEHSALVAAAAAYRDAGVKFVGVVYQDTKPNAVSFLDELGRGEGYLYLTDPGSRLAIDFGVFGIPETFFIDKKGRIAAKITGGSTLPLLSGVLDKMLVGGTPDPSVTTAPVQEGPGE</sequence>
<evidence type="ECO:0000256" key="4">
    <source>
        <dbReference type="ARBA" id="ARBA00023157"/>
    </source>
</evidence>
<organism evidence="8 9">
    <name type="scientific">Tersicoccus phoenicis</name>
    <dbReference type="NCBI Taxonomy" id="554083"/>
    <lineage>
        <taxon>Bacteria</taxon>
        <taxon>Bacillati</taxon>
        <taxon>Actinomycetota</taxon>
        <taxon>Actinomycetes</taxon>
        <taxon>Micrococcales</taxon>
        <taxon>Micrococcaceae</taxon>
        <taxon>Tersicoccus</taxon>
    </lineage>
</organism>
<dbReference type="SUPFAM" id="SSF52833">
    <property type="entry name" value="Thioredoxin-like"/>
    <property type="match status" value="1"/>
</dbReference>
<keyword evidence="4" id="KW-1015">Disulfide bond</keyword>
<evidence type="ECO:0000313" key="8">
    <source>
        <dbReference type="EMBL" id="OMH23825.1"/>
    </source>
</evidence>
<dbReference type="Proteomes" id="UP000187085">
    <property type="component" value="Unassembled WGS sequence"/>
</dbReference>
<dbReference type="PROSITE" id="PS51352">
    <property type="entry name" value="THIOREDOXIN_2"/>
    <property type="match status" value="1"/>
</dbReference>
<dbReference type="GO" id="GO:0017004">
    <property type="term" value="P:cytochrome complex assembly"/>
    <property type="evidence" value="ECO:0007669"/>
    <property type="project" value="UniProtKB-KW"/>
</dbReference>
<dbReference type="PANTHER" id="PTHR42852:SF6">
    <property type="entry name" value="THIOL:DISULFIDE INTERCHANGE PROTEIN DSBE"/>
    <property type="match status" value="1"/>
</dbReference>
<comment type="caution">
    <text evidence="8">The sequence shown here is derived from an EMBL/GenBank/DDBJ whole genome shotgun (WGS) entry which is preliminary data.</text>
</comment>
<dbReference type="Pfam" id="PF08534">
    <property type="entry name" value="Redoxin"/>
    <property type="match status" value="1"/>
</dbReference>
<evidence type="ECO:0000256" key="6">
    <source>
        <dbReference type="SAM" id="Phobius"/>
    </source>
</evidence>
<evidence type="ECO:0000259" key="7">
    <source>
        <dbReference type="PROSITE" id="PS51352"/>
    </source>
</evidence>
<dbReference type="InterPro" id="IPR050553">
    <property type="entry name" value="Thioredoxin_ResA/DsbE_sf"/>
</dbReference>
<dbReference type="PANTHER" id="PTHR42852">
    <property type="entry name" value="THIOL:DISULFIDE INTERCHANGE PROTEIN DSBE"/>
    <property type="match status" value="1"/>
</dbReference>
<feature type="domain" description="Thioredoxin" evidence="7">
    <location>
        <begin position="45"/>
        <end position="186"/>
    </location>
</feature>
<evidence type="ECO:0000256" key="1">
    <source>
        <dbReference type="ARBA" id="ARBA00004196"/>
    </source>
</evidence>
<dbReference type="InterPro" id="IPR013740">
    <property type="entry name" value="Redoxin"/>
</dbReference>
<keyword evidence="5" id="KW-0676">Redox-active center</keyword>
<evidence type="ECO:0000256" key="5">
    <source>
        <dbReference type="ARBA" id="ARBA00023284"/>
    </source>
</evidence>
<dbReference type="InterPro" id="IPR017937">
    <property type="entry name" value="Thioredoxin_CS"/>
</dbReference>
<evidence type="ECO:0000313" key="9">
    <source>
        <dbReference type="Proteomes" id="UP000187085"/>
    </source>
</evidence>
<name>A0A1R1L8H0_9MICC</name>
<dbReference type="STRING" id="554083.BKD30_10640"/>
<keyword evidence="9" id="KW-1185">Reference proteome</keyword>
<dbReference type="AlphaFoldDB" id="A0A1R1L8H0"/>
<keyword evidence="6" id="KW-0812">Transmembrane</keyword>
<keyword evidence="6" id="KW-0472">Membrane</keyword>
<dbReference type="PROSITE" id="PS00194">
    <property type="entry name" value="THIOREDOXIN_1"/>
    <property type="match status" value="1"/>
</dbReference>
<dbReference type="GO" id="GO:0016491">
    <property type="term" value="F:oxidoreductase activity"/>
    <property type="evidence" value="ECO:0007669"/>
    <property type="project" value="InterPro"/>
</dbReference>